<dbReference type="InterPro" id="IPR011032">
    <property type="entry name" value="GroES-like_sf"/>
</dbReference>
<evidence type="ECO:0000259" key="4">
    <source>
        <dbReference type="Pfam" id="PF08240"/>
    </source>
</evidence>
<evidence type="ECO:0000256" key="2">
    <source>
        <dbReference type="ARBA" id="ARBA00022723"/>
    </source>
</evidence>
<protein>
    <submittedName>
        <fullName evidence="5">S-(Hydroxymethyl)glutathione dehydrogenase</fullName>
    </submittedName>
</protein>
<accession>A0A0B4ETB6</accession>
<dbReference type="HOGENOM" id="CLU_026673_23_5_1"/>
<comment type="caution">
    <text evidence="5">The sequence shown here is derived from an EMBL/GenBank/DDBJ whole genome shotgun (WGS) entry which is preliminary data.</text>
</comment>
<dbReference type="PANTHER" id="PTHR42813:SF1">
    <property type="entry name" value="DEHYDROGENASE, PUTATIVE (AFU_ORTHOLOGUE AFUA_5G03930)-RELATED"/>
    <property type="match status" value="1"/>
</dbReference>
<proteinExistence type="predicted"/>
<keyword evidence="6" id="KW-1185">Reference proteome</keyword>
<evidence type="ECO:0000313" key="5">
    <source>
        <dbReference type="EMBL" id="KID61358.1"/>
    </source>
</evidence>
<evidence type="ECO:0000256" key="3">
    <source>
        <dbReference type="ARBA" id="ARBA00022833"/>
    </source>
</evidence>
<organism evidence="5 6">
    <name type="scientific">Metarhizium anisopliae (strain ARSEF 549)</name>
    <dbReference type="NCBI Taxonomy" id="3151832"/>
    <lineage>
        <taxon>Eukaryota</taxon>
        <taxon>Fungi</taxon>
        <taxon>Dikarya</taxon>
        <taxon>Ascomycota</taxon>
        <taxon>Pezizomycotina</taxon>
        <taxon>Sordariomycetes</taxon>
        <taxon>Hypocreomycetidae</taxon>
        <taxon>Hypocreales</taxon>
        <taxon>Clavicipitaceae</taxon>
        <taxon>Metarhizium</taxon>
    </lineage>
</organism>
<keyword evidence="2" id="KW-0479">Metal-binding</keyword>
<dbReference type="Pfam" id="PF08240">
    <property type="entry name" value="ADH_N"/>
    <property type="match status" value="1"/>
</dbReference>
<dbReference type="VEuPathDB" id="FungiDB:MAN_09123"/>
<dbReference type="EMBL" id="AZNF01000015">
    <property type="protein sequence ID" value="KID61358.1"/>
    <property type="molecule type" value="Genomic_DNA"/>
</dbReference>
<feature type="non-terminal residue" evidence="5">
    <location>
        <position position="1"/>
    </location>
</feature>
<gene>
    <name evidence="5" type="ORF">MAN_09123</name>
</gene>
<sequence length="90" mass="9896">MSPQPRMCSHSRTRVSSDRMNDVVWMGKNRVEIAQVPKPKIVQGRDVILKVTGSTVCGSDLDLFHGSVLQLSKGDILGHEFCGVAEFVGR</sequence>
<comment type="cofactor">
    <cofactor evidence="1">
        <name>Zn(2+)</name>
        <dbReference type="ChEBI" id="CHEBI:29105"/>
    </cofactor>
</comment>
<dbReference type="PANTHER" id="PTHR42813">
    <property type="entry name" value="ZINC-TYPE ALCOHOL DEHYDROGENASE-LIKE"/>
    <property type="match status" value="1"/>
</dbReference>
<dbReference type="Proteomes" id="UP000031186">
    <property type="component" value="Unassembled WGS sequence"/>
</dbReference>
<feature type="domain" description="Alcohol dehydrogenase-like N-terminal" evidence="4">
    <location>
        <begin position="45"/>
        <end position="89"/>
    </location>
</feature>
<name>A0A0B4ETB6_METAF</name>
<dbReference type="AlphaFoldDB" id="A0A0B4ETB6"/>
<evidence type="ECO:0000313" key="6">
    <source>
        <dbReference type="Proteomes" id="UP000031186"/>
    </source>
</evidence>
<reference evidence="5 6" key="1">
    <citation type="journal article" date="2014" name="Proc. Natl. Acad. Sci. U.S.A.">
        <title>Trajectory and genomic determinants of fungal-pathogen speciation and host adaptation.</title>
        <authorList>
            <person name="Hu X."/>
            <person name="Xiao G."/>
            <person name="Zheng P."/>
            <person name="Shang Y."/>
            <person name="Su Y."/>
            <person name="Zhang X."/>
            <person name="Liu X."/>
            <person name="Zhan S."/>
            <person name="St Leger R.J."/>
            <person name="Wang C."/>
        </authorList>
    </citation>
    <scope>NUCLEOTIDE SEQUENCE [LARGE SCALE GENOMIC DNA]</scope>
    <source>
        <strain evidence="5 6">ARSEF 549</strain>
    </source>
</reference>
<dbReference type="GO" id="GO:0046872">
    <property type="term" value="F:metal ion binding"/>
    <property type="evidence" value="ECO:0007669"/>
    <property type="project" value="UniProtKB-KW"/>
</dbReference>
<dbReference type="InterPro" id="IPR013154">
    <property type="entry name" value="ADH-like_N"/>
</dbReference>
<evidence type="ECO:0000256" key="1">
    <source>
        <dbReference type="ARBA" id="ARBA00001947"/>
    </source>
</evidence>
<dbReference type="Gene3D" id="3.90.180.10">
    <property type="entry name" value="Medium-chain alcohol dehydrogenases, catalytic domain"/>
    <property type="match status" value="1"/>
</dbReference>
<keyword evidence="3" id="KW-0862">Zinc</keyword>
<dbReference type="SUPFAM" id="SSF50129">
    <property type="entry name" value="GroES-like"/>
    <property type="match status" value="1"/>
</dbReference>